<keyword evidence="4 8" id="KW-0560">Oxidoreductase</keyword>
<feature type="domain" description="Tyrosinase copper-binding" evidence="7">
    <location>
        <begin position="217"/>
        <end position="228"/>
    </location>
</feature>
<dbReference type="RefSeq" id="WP_185034917.1">
    <property type="nucleotide sequence ID" value="NZ_BNBN01000006.1"/>
</dbReference>
<dbReference type="GO" id="GO:0046872">
    <property type="term" value="F:metal ion binding"/>
    <property type="evidence" value="ECO:0007669"/>
    <property type="project" value="UniProtKB-KW"/>
</dbReference>
<evidence type="ECO:0000256" key="3">
    <source>
        <dbReference type="ARBA" id="ARBA00022723"/>
    </source>
</evidence>
<evidence type="ECO:0000313" key="9">
    <source>
        <dbReference type="Proteomes" id="UP000540423"/>
    </source>
</evidence>
<keyword evidence="9" id="KW-1185">Reference proteome</keyword>
<name>A0A7X0HLM5_9ACTN</name>
<evidence type="ECO:0000313" key="8">
    <source>
        <dbReference type="EMBL" id="MBB6438649.1"/>
    </source>
</evidence>
<dbReference type="GO" id="GO:0004503">
    <property type="term" value="F:tyrosinase activity"/>
    <property type="evidence" value="ECO:0007669"/>
    <property type="project" value="UniProtKB-EC"/>
</dbReference>
<comment type="similarity">
    <text evidence="2">Belongs to the tyrosinase family.</text>
</comment>
<dbReference type="PROSITE" id="PS00498">
    <property type="entry name" value="TYROSINASE_2"/>
    <property type="match status" value="1"/>
</dbReference>
<dbReference type="PRINTS" id="PR00092">
    <property type="entry name" value="TYROSINASE"/>
</dbReference>
<evidence type="ECO:0000256" key="1">
    <source>
        <dbReference type="ARBA" id="ARBA00001973"/>
    </source>
</evidence>
<dbReference type="PANTHER" id="PTHR11474:SF126">
    <property type="entry name" value="TYROSINASE-LIKE PROTEIN TYR-1-RELATED"/>
    <property type="match status" value="1"/>
</dbReference>
<evidence type="ECO:0000259" key="6">
    <source>
        <dbReference type="PROSITE" id="PS00497"/>
    </source>
</evidence>
<protein>
    <submittedName>
        <fullName evidence="8">Tyrosinase</fullName>
        <ecNumber evidence="8">1.14.18.1</ecNumber>
    </submittedName>
</protein>
<comment type="caution">
    <text evidence="8">The sequence shown here is derived from an EMBL/GenBank/DDBJ whole genome shotgun (WGS) entry which is preliminary data.</text>
</comment>
<dbReference type="InterPro" id="IPR002227">
    <property type="entry name" value="Tyrosinase_Cu-bd"/>
</dbReference>
<organism evidence="8 9">
    <name type="scientific">Streptomyces candidus</name>
    <dbReference type="NCBI Taxonomy" id="67283"/>
    <lineage>
        <taxon>Bacteria</taxon>
        <taxon>Bacillati</taxon>
        <taxon>Actinomycetota</taxon>
        <taxon>Actinomycetes</taxon>
        <taxon>Kitasatosporales</taxon>
        <taxon>Streptomycetaceae</taxon>
        <taxon>Streptomyces</taxon>
    </lineage>
</organism>
<dbReference type="Pfam" id="PF00264">
    <property type="entry name" value="Tyrosinase"/>
    <property type="match status" value="1"/>
</dbReference>
<dbReference type="Gene3D" id="1.10.1280.10">
    <property type="entry name" value="Di-copper center containing domain from catechol oxidase"/>
    <property type="match status" value="1"/>
</dbReference>
<evidence type="ECO:0000259" key="7">
    <source>
        <dbReference type="PROSITE" id="PS00498"/>
    </source>
</evidence>
<gene>
    <name evidence="8" type="ORF">HNQ79_005161</name>
</gene>
<dbReference type="EMBL" id="JACHEM010000014">
    <property type="protein sequence ID" value="MBB6438649.1"/>
    <property type="molecule type" value="Genomic_DNA"/>
</dbReference>
<feature type="domain" description="Tyrosinase copper-binding" evidence="6">
    <location>
        <begin position="54"/>
        <end position="71"/>
    </location>
</feature>
<reference evidence="8 9" key="1">
    <citation type="submission" date="2020-08" db="EMBL/GenBank/DDBJ databases">
        <title>Genomic Encyclopedia of Type Strains, Phase IV (KMG-IV): sequencing the most valuable type-strain genomes for metagenomic binning, comparative biology and taxonomic classification.</title>
        <authorList>
            <person name="Goeker M."/>
        </authorList>
    </citation>
    <scope>NUCLEOTIDE SEQUENCE [LARGE SCALE GENOMIC DNA]</scope>
    <source>
        <strain evidence="8 9">DSM 40141</strain>
    </source>
</reference>
<dbReference type="AlphaFoldDB" id="A0A7X0HLM5"/>
<keyword evidence="3" id="KW-0479">Metal-binding</keyword>
<dbReference type="SUPFAM" id="SSF48056">
    <property type="entry name" value="Di-copper centre-containing domain"/>
    <property type="match status" value="1"/>
</dbReference>
<evidence type="ECO:0000256" key="5">
    <source>
        <dbReference type="ARBA" id="ARBA00023008"/>
    </source>
</evidence>
<keyword evidence="5" id="KW-0186">Copper</keyword>
<accession>A0A7X0HLM5</accession>
<dbReference type="Proteomes" id="UP000540423">
    <property type="component" value="Unassembled WGS sequence"/>
</dbReference>
<dbReference type="InterPro" id="IPR050316">
    <property type="entry name" value="Tyrosinase/Hemocyanin"/>
</dbReference>
<sequence length="286" mass="32605">MHTRKNQRNLTRTEKRRLVAAFLELKRSGRYDEFVSLHGRFYTADGENGPRAAHMTPSFFPWHRQFLLTFEQALQAIDPSVSVPYWDWTTDNTPAASLWAEDFLGGNGRKGDQQVMTGPFAHRYGNWEISSSVTETLFLTRNFGGPRGTVSLPTKEDVAWAMRDPEYDAAPWDSRSTRGFRNKLEGWATSAADRGTNHNRVHRWVGGVMVGAVSPNDPVFWLHHAFVDLLWARWQRAHPRSGYLPAAPLGEGDPQRGRVFSLHEKLAPWNVTSAQLLDHGSRYRYA</sequence>
<evidence type="ECO:0000256" key="2">
    <source>
        <dbReference type="ARBA" id="ARBA00009928"/>
    </source>
</evidence>
<dbReference type="PANTHER" id="PTHR11474">
    <property type="entry name" value="TYROSINASE FAMILY MEMBER"/>
    <property type="match status" value="1"/>
</dbReference>
<comment type="cofactor">
    <cofactor evidence="1">
        <name>Cu(2+)</name>
        <dbReference type="ChEBI" id="CHEBI:29036"/>
    </cofactor>
</comment>
<dbReference type="EC" id="1.14.18.1" evidence="8"/>
<proteinExistence type="inferred from homology"/>
<dbReference type="InterPro" id="IPR008922">
    <property type="entry name" value="Di-copper_centre_dom_sf"/>
</dbReference>
<dbReference type="PROSITE" id="PS00497">
    <property type="entry name" value="TYROSINASE_1"/>
    <property type="match status" value="1"/>
</dbReference>
<evidence type="ECO:0000256" key="4">
    <source>
        <dbReference type="ARBA" id="ARBA00023002"/>
    </source>
</evidence>